<dbReference type="PATRIC" id="fig|1526658.3.peg.4351"/>
<gene>
    <name evidence="1" type="ORF">AE618_23420</name>
</gene>
<accession>A0A0N1F095</accession>
<evidence type="ECO:0000313" key="1">
    <source>
        <dbReference type="EMBL" id="KPH76228.1"/>
    </source>
</evidence>
<sequence>MGGWIAEGRRQLCHLTAQRAIGLSARPRQAAGRKLDRKCATRSLIIPANASTVIAAGSGPRSGGE</sequence>
<comment type="caution">
    <text evidence="1">The sequence shown here is derived from an EMBL/GenBank/DDBJ whole genome shotgun (WGS) entry which is preliminary data.</text>
</comment>
<protein>
    <submittedName>
        <fullName evidence="1">Uncharacterized protein</fullName>
    </submittedName>
</protein>
<dbReference type="Proteomes" id="UP000037822">
    <property type="component" value="Unassembled WGS sequence"/>
</dbReference>
<proteinExistence type="predicted"/>
<dbReference type="AlphaFoldDB" id="A0A0N1F095"/>
<keyword evidence="2" id="KW-1185">Reference proteome</keyword>
<organism evidence="1 2">
    <name type="scientific">Bosea vaviloviae</name>
    <dbReference type="NCBI Taxonomy" id="1526658"/>
    <lineage>
        <taxon>Bacteria</taxon>
        <taxon>Pseudomonadati</taxon>
        <taxon>Pseudomonadota</taxon>
        <taxon>Alphaproteobacteria</taxon>
        <taxon>Hyphomicrobiales</taxon>
        <taxon>Boseaceae</taxon>
        <taxon>Bosea</taxon>
    </lineage>
</organism>
<reference evidence="1 2" key="1">
    <citation type="submission" date="2015-07" db="EMBL/GenBank/DDBJ databases">
        <title>Whole genome sequencing of Bosea vaviloviae isolated from cave pool.</title>
        <authorList>
            <person name="Tan N.E.H."/>
            <person name="Lee Y.P."/>
            <person name="Gan H.M."/>
            <person name="Barton H."/>
            <person name="Savka M.A."/>
        </authorList>
    </citation>
    <scope>NUCLEOTIDE SEQUENCE [LARGE SCALE GENOMIC DNA]</scope>
    <source>
        <strain evidence="1 2">SD260</strain>
    </source>
</reference>
<evidence type="ECO:0000313" key="2">
    <source>
        <dbReference type="Proteomes" id="UP000037822"/>
    </source>
</evidence>
<dbReference type="EMBL" id="LGSZ01000070">
    <property type="protein sequence ID" value="KPH76228.1"/>
    <property type="molecule type" value="Genomic_DNA"/>
</dbReference>
<name>A0A0N1F095_9HYPH</name>